<organism evidence="3 4">
    <name type="scientific">Nocardia seriolae</name>
    <dbReference type="NCBI Taxonomy" id="37332"/>
    <lineage>
        <taxon>Bacteria</taxon>
        <taxon>Bacillati</taxon>
        <taxon>Actinomycetota</taxon>
        <taxon>Actinomycetes</taxon>
        <taxon>Mycobacteriales</taxon>
        <taxon>Nocardiaceae</taxon>
        <taxon>Nocardia</taxon>
    </lineage>
</organism>
<dbReference type="EMBL" id="CP017839">
    <property type="protein sequence ID" value="APA99491.1"/>
    <property type="molecule type" value="Genomic_DNA"/>
</dbReference>
<feature type="transmembrane region" description="Helical" evidence="2">
    <location>
        <begin position="28"/>
        <end position="48"/>
    </location>
</feature>
<feature type="region of interest" description="Disordered" evidence="1">
    <location>
        <begin position="1"/>
        <end position="28"/>
    </location>
</feature>
<keyword evidence="2" id="KW-0812">Transmembrane</keyword>
<accession>A0ABC8AZS9</accession>
<dbReference type="RefSeq" id="WP_155239673.1">
    <property type="nucleotide sequence ID" value="NZ_BAWD02000147.1"/>
</dbReference>
<keyword evidence="2" id="KW-0472">Membrane</keyword>
<proteinExistence type="predicted"/>
<dbReference type="KEGG" id="nsr:NS506_05445"/>
<feature type="compositionally biased region" description="Basic and acidic residues" evidence="1">
    <location>
        <begin position="11"/>
        <end position="25"/>
    </location>
</feature>
<dbReference type="AlphaFoldDB" id="A0ABC8AZS9"/>
<protein>
    <submittedName>
        <fullName evidence="3">Uncharacterized protein</fullName>
    </submittedName>
</protein>
<sequence length="95" mass="10122">MPMAPNVYGDPRNKGGDPRNTDSDPRNLPGPILAAAGIISIALTLTTAGYGSPVWAGLCAVTSVLCLRFGIGLMIIEHRRVKAAKRRRSTHQGRV</sequence>
<evidence type="ECO:0000313" key="3">
    <source>
        <dbReference type="EMBL" id="APA99491.1"/>
    </source>
</evidence>
<evidence type="ECO:0000313" key="4">
    <source>
        <dbReference type="Proteomes" id="UP000180166"/>
    </source>
</evidence>
<evidence type="ECO:0000256" key="2">
    <source>
        <dbReference type="SAM" id="Phobius"/>
    </source>
</evidence>
<gene>
    <name evidence="3" type="ORF">NS506_05445</name>
</gene>
<keyword evidence="2" id="KW-1133">Transmembrane helix</keyword>
<evidence type="ECO:0000256" key="1">
    <source>
        <dbReference type="SAM" id="MobiDB-lite"/>
    </source>
</evidence>
<feature type="transmembrane region" description="Helical" evidence="2">
    <location>
        <begin position="54"/>
        <end position="76"/>
    </location>
</feature>
<reference evidence="3 4" key="1">
    <citation type="submission" date="2016-10" db="EMBL/GenBank/DDBJ databases">
        <title>Genome sequence of Nocardia seriolae strain EM150506, isolated from Anguila japonica.</title>
        <authorList>
            <person name="Han H.-J."/>
        </authorList>
    </citation>
    <scope>NUCLEOTIDE SEQUENCE [LARGE SCALE GENOMIC DNA]</scope>
    <source>
        <strain evidence="3 4">EM150506</strain>
    </source>
</reference>
<dbReference type="Proteomes" id="UP000180166">
    <property type="component" value="Chromosome"/>
</dbReference>
<name>A0ABC8AZS9_9NOCA</name>